<dbReference type="InterPro" id="IPR015310">
    <property type="entry name" value="AHSA1-like_N"/>
</dbReference>
<dbReference type="Gene3D" id="3.15.10.20">
    <property type="entry name" value="Activator of Hsp90 ATPase Aha1, N-terminal domain"/>
    <property type="match status" value="1"/>
</dbReference>
<organism evidence="3 4">
    <name type="scientific">Tetrapisispora phaffii (strain ATCC 24235 / CBS 4417 / NBRC 1672 / NRRL Y-8282 / UCD 70-5)</name>
    <name type="common">Yeast</name>
    <name type="synonym">Fabospora phaffii</name>
    <dbReference type="NCBI Taxonomy" id="1071381"/>
    <lineage>
        <taxon>Eukaryota</taxon>
        <taxon>Fungi</taxon>
        <taxon>Dikarya</taxon>
        <taxon>Ascomycota</taxon>
        <taxon>Saccharomycotina</taxon>
        <taxon>Saccharomycetes</taxon>
        <taxon>Saccharomycetales</taxon>
        <taxon>Saccharomycetaceae</taxon>
        <taxon>Tetrapisispora</taxon>
    </lineage>
</organism>
<dbReference type="GO" id="GO:0051087">
    <property type="term" value="F:protein-folding chaperone binding"/>
    <property type="evidence" value="ECO:0007669"/>
    <property type="project" value="EnsemblFungi"/>
</dbReference>
<accession>G8BML8</accession>
<dbReference type="SUPFAM" id="SSF103111">
    <property type="entry name" value="Activator of Hsp90 ATPase, Aha1"/>
    <property type="match status" value="1"/>
</dbReference>
<feature type="domain" description="Activator of Hsp90 ATPase AHSA1-like N-terminal" evidence="2">
    <location>
        <begin position="13"/>
        <end position="150"/>
    </location>
</feature>
<dbReference type="Proteomes" id="UP000005666">
    <property type="component" value="Chromosome 1"/>
</dbReference>
<evidence type="ECO:0000259" key="2">
    <source>
        <dbReference type="SMART" id="SM01000"/>
    </source>
</evidence>
<dbReference type="GeneID" id="11532594"/>
<dbReference type="GO" id="GO:0005829">
    <property type="term" value="C:cytosol"/>
    <property type="evidence" value="ECO:0007669"/>
    <property type="project" value="TreeGrafter"/>
</dbReference>
<dbReference type="eggNOG" id="KOG2936">
    <property type="taxonomic scope" value="Eukaryota"/>
</dbReference>
<sequence>MVVVNPNNWHWVNKNTLKWSEEYFNETLRDFGGNLDDTKRVVITNIASVKGDSNVSQRKGKPICYFDLNLGLDVAIVDSSGKNDVEQDNDAPEIRGVISIPEFMHDEDDFEIIVKDLDRDHALLVNKEFVPQLRKLLLAYQTALLEEHSKGLQQ</sequence>
<proteinExistence type="inferred from homology"/>
<dbReference type="SMART" id="SM01000">
    <property type="entry name" value="Aha1_N"/>
    <property type="match status" value="1"/>
</dbReference>
<protein>
    <recommendedName>
        <fullName evidence="2">Activator of Hsp90 ATPase AHSA1-like N-terminal domain-containing protein</fullName>
    </recommendedName>
</protein>
<evidence type="ECO:0000313" key="3">
    <source>
        <dbReference type="EMBL" id="CCE61146.1"/>
    </source>
</evidence>
<keyword evidence="4" id="KW-1185">Reference proteome</keyword>
<gene>
    <name evidence="3" type="primary">TPHA0A00610</name>
    <name evidence="3" type="ordered locus">TPHA_0A00610</name>
</gene>
<evidence type="ECO:0000313" key="4">
    <source>
        <dbReference type="Proteomes" id="UP000005666"/>
    </source>
</evidence>
<comment type="similarity">
    <text evidence="1">Belongs to the AHA1 family.</text>
</comment>
<dbReference type="EMBL" id="HE612856">
    <property type="protein sequence ID" value="CCE61146.1"/>
    <property type="molecule type" value="Genomic_DNA"/>
</dbReference>
<dbReference type="Pfam" id="PF09229">
    <property type="entry name" value="Aha1_N"/>
    <property type="match status" value="1"/>
</dbReference>
<dbReference type="KEGG" id="tpf:TPHA_0A00610"/>
<dbReference type="AlphaFoldDB" id="G8BML8"/>
<evidence type="ECO:0000256" key="1">
    <source>
        <dbReference type="ARBA" id="ARBA00006817"/>
    </source>
</evidence>
<dbReference type="STRING" id="1071381.G8BML8"/>
<dbReference type="InterPro" id="IPR036338">
    <property type="entry name" value="Aha1"/>
</dbReference>
<dbReference type="OrthoDB" id="567237at2759"/>
<reference evidence="3 4" key="1">
    <citation type="journal article" date="2011" name="Proc. Natl. Acad. Sci. U.S.A.">
        <title>Evolutionary erosion of yeast sex chromosomes by mating-type switching accidents.</title>
        <authorList>
            <person name="Gordon J.L."/>
            <person name="Armisen D."/>
            <person name="Proux-Wera E."/>
            <person name="Oheigeartaigh S.S."/>
            <person name="Byrne K.P."/>
            <person name="Wolfe K.H."/>
        </authorList>
    </citation>
    <scope>NUCLEOTIDE SEQUENCE [LARGE SCALE GENOMIC DNA]</scope>
    <source>
        <strain evidence="4">ATCC 24235 / CBS 4417 / NBRC 1672 / NRRL Y-8282 / UCD 70-5</strain>
    </source>
</reference>
<dbReference type="GO" id="GO:0001671">
    <property type="term" value="F:ATPase activator activity"/>
    <property type="evidence" value="ECO:0007669"/>
    <property type="project" value="EnsemblFungi"/>
</dbReference>
<dbReference type="HOGENOM" id="CLU_132818_0_0_1"/>
<name>G8BML8_TETPH</name>
<dbReference type="GO" id="GO:0006457">
    <property type="term" value="P:protein folding"/>
    <property type="evidence" value="ECO:0007669"/>
    <property type="project" value="EnsemblFungi"/>
</dbReference>
<dbReference type="PANTHER" id="PTHR13009:SF15">
    <property type="entry name" value="HSP90 CO-CHAPERONE HCH1"/>
    <property type="match status" value="1"/>
</dbReference>
<dbReference type="RefSeq" id="XP_003683580.1">
    <property type="nucleotide sequence ID" value="XM_003683532.1"/>
</dbReference>
<dbReference type="OMA" id="EFMHDED"/>
<dbReference type="PANTHER" id="PTHR13009">
    <property type="entry name" value="HEAT SHOCK PROTEIN 90 HSP90 CO-CHAPERONE AHA-1"/>
    <property type="match status" value="1"/>
</dbReference>